<evidence type="ECO:0000259" key="2">
    <source>
        <dbReference type="PROSITE" id="PS51186"/>
    </source>
</evidence>
<dbReference type="CDD" id="cd04301">
    <property type="entry name" value="NAT_SF"/>
    <property type="match status" value="1"/>
</dbReference>
<dbReference type="Gene3D" id="3.40.630.30">
    <property type="match status" value="1"/>
</dbReference>
<dbReference type="InterPro" id="IPR052564">
    <property type="entry name" value="N-acetyltrans/Recomb-assoc"/>
</dbReference>
<accession>A0A256IQE3</accession>
<comment type="caution">
    <text evidence="3">The sequence shown here is derived from an EMBL/GenBank/DDBJ whole genome shotgun (WGS) entry which is preliminary data.</text>
</comment>
<gene>
    <name evidence="3" type="ORF">DJ70_03445</name>
</gene>
<dbReference type="AlphaFoldDB" id="A0A256IQE3"/>
<dbReference type="InterPro" id="IPR016181">
    <property type="entry name" value="Acyl_CoA_acyltransferase"/>
</dbReference>
<evidence type="ECO:0000256" key="1">
    <source>
        <dbReference type="SAM" id="MobiDB-lite"/>
    </source>
</evidence>
<keyword evidence="3" id="KW-0808">Transferase</keyword>
<feature type="domain" description="N-acetyltransferase" evidence="2">
    <location>
        <begin position="2"/>
        <end position="160"/>
    </location>
</feature>
<dbReference type="Pfam" id="PF00583">
    <property type="entry name" value="Acetyltransf_1"/>
    <property type="match status" value="1"/>
</dbReference>
<sequence>MVSLREASPEDAAAMARIQSESLRENADEHYTDEQLVLLAPAEPDAEEISEDEFSDESCRPIIAELDGEIVGWGSIHLNENVLAATFVDPDYTGQGIGRTIVEELETIARQEGVEVLIVPASLNAVGFYETLGFEKQREIDASGPDTPEIPSVELTKQLS</sequence>
<name>A0A256IQE3_9EURY</name>
<dbReference type="Proteomes" id="UP000216308">
    <property type="component" value="Unassembled WGS sequence"/>
</dbReference>
<keyword evidence="4" id="KW-1185">Reference proteome</keyword>
<dbReference type="SUPFAM" id="SSF55729">
    <property type="entry name" value="Acyl-CoA N-acyltransferases (Nat)"/>
    <property type="match status" value="1"/>
</dbReference>
<dbReference type="RefSeq" id="WP_094530173.1">
    <property type="nucleotide sequence ID" value="NZ_NHPJ01000039.1"/>
</dbReference>
<feature type="region of interest" description="Disordered" evidence="1">
    <location>
        <begin position="140"/>
        <end position="160"/>
    </location>
</feature>
<dbReference type="InterPro" id="IPR000182">
    <property type="entry name" value="GNAT_dom"/>
</dbReference>
<dbReference type="GO" id="GO:0016747">
    <property type="term" value="F:acyltransferase activity, transferring groups other than amino-acyl groups"/>
    <property type="evidence" value="ECO:0007669"/>
    <property type="project" value="InterPro"/>
</dbReference>
<reference evidence="3 4" key="1">
    <citation type="journal article" date="2014" name="Front. Microbiol.">
        <title>Population and genomic analysis of the genus Halorubrum.</title>
        <authorList>
            <person name="Fullmer M.S."/>
            <person name="Soucy S.M."/>
            <person name="Swithers K.S."/>
            <person name="Makkay A.M."/>
            <person name="Wheeler R."/>
            <person name="Ventosa A."/>
            <person name="Gogarten J.P."/>
            <person name="Papke R.T."/>
        </authorList>
    </citation>
    <scope>NUCLEOTIDE SEQUENCE [LARGE SCALE GENOMIC DNA]</scope>
    <source>
        <strain evidence="3 4">Cb34</strain>
    </source>
</reference>
<dbReference type="PROSITE" id="PS51186">
    <property type="entry name" value="GNAT"/>
    <property type="match status" value="1"/>
</dbReference>
<evidence type="ECO:0000313" key="3">
    <source>
        <dbReference type="EMBL" id="OYR58352.1"/>
    </source>
</evidence>
<dbReference type="PANTHER" id="PTHR43451">
    <property type="entry name" value="ACETYLTRANSFERASE (GNAT) FAMILY PROTEIN"/>
    <property type="match status" value="1"/>
</dbReference>
<evidence type="ECO:0000313" key="4">
    <source>
        <dbReference type="Proteomes" id="UP000216308"/>
    </source>
</evidence>
<dbReference type="PANTHER" id="PTHR43451:SF1">
    <property type="entry name" value="ACETYLTRANSFERASE"/>
    <property type="match status" value="1"/>
</dbReference>
<protein>
    <submittedName>
        <fullName evidence="3">GNAT family N-acetyltransferase</fullName>
    </submittedName>
</protein>
<dbReference type="EMBL" id="NHPJ01000039">
    <property type="protein sequence ID" value="OYR58352.1"/>
    <property type="molecule type" value="Genomic_DNA"/>
</dbReference>
<organism evidence="3 4">
    <name type="scientific">Halorubrum halodurans</name>
    <dbReference type="NCBI Taxonomy" id="1383851"/>
    <lineage>
        <taxon>Archaea</taxon>
        <taxon>Methanobacteriati</taxon>
        <taxon>Methanobacteriota</taxon>
        <taxon>Stenosarchaea group</taxon>
        <taxon>Halobacteria</taxon>
        <taxon>Halobacteriales</taxon>
        <taxon>Haloferacaceae</taxon>
        <taxon>Halorubrum</taxon>
    </lineage>
</organism>
<proteinExistence type="predicted"/>